<dbReference type="RefSeq" id="WP_070248583.1">
    <property type="nucleotide sequence ID" value="NZ_LROM01000086.1"/>
</dbReference>
<accession>A0A1E7WLD4</accession>
<reference evidence="2" key="1">
    <citation type="journal article" date="2016" name="Front. Microbiol.">
        <title>Molecular Keys to the Janthinobacterium and Duganella spp. Interaction with the Plant Pathogen Fusarium graminearum.</title>
        <authorList>
            <person name="Haack F.S."/>
            <person name="Poehlein A."/>
            <person name="Kroger C."/>
            <person name="Voigt C.A."/>
            <person name="Piepenbring M."/>
            <person name="Bode H.B."/>
            <person name="Daniel R."/>
            <person name="Schafer W."/>
            <person name="Streit W.R."/>
        </authorList>
    </citation>
    <scope>NUCLEOTIDE SEQUENCE [LARGE SCALE GENOMIC DNA]</scope>
    <source>
        <strain evidence="2">T54</strain>
    </source>
</reference>
<comment type="caution">
    <text evidence="1">The sequence shown here is derived from an EMBL/GenBank/DDBJ whole genome shotgun (WGS) entry which is preliminary data.</text>
</comment>
<proteinExistence type="predicted"/>
<dbReference type="OrthoDB" id="8781284at2"/>
<protein>
    <submittedName>
        <fullName evidence="1">Uncharacterized protein</fullName>
    </submittedName>
</protein>
<evidence type="ECO:0000313" key="2">
    <source>
        <dbReference type="Proteomes" id="UP000175989"/>
    </source>
</evidence>
<gene>
    <name evidence="1" type="ORF">DUPY_25510</name>
</gene>
<dbReference type="Proteomes" id="UP000175989">
    <property type="component" value="Unassembled WGS sequence"/>
</dbReference>
<keyword evidence="2" id="KW-1185">Reference proteome</keyword>
<sequence length="69" mass="7802">MENYLSRLFGSDDHRIHVLQDDKPHPVRRHLQPARRDELVLALFGAGPARSVKRKRAGAAKKDGQASIF</sequence>
<dbReference type="AlphaFoldDB" id="A0A1E7WLD4"/>
<dbReference type="EMBL" id="LROM01000086">
    <property type="protein sequence ID" value="OEZ99847.1"/>
    <property type="molecule type" value="Genomic_DNA"/>
</dbReference>
<name>A0A1E7WLD4_9BURK</name>
<organism evidence="1 2">
    <name type="scientific">Duganella phyllosphaerae</name>
    <dbReference type="NCBI Taxonomy" id="762836"/>
    <lineage>
        <taxon>Bacteria</taxon>
        <taxon>Pseudomonadati</taxon>
        <taxon>Pseudomonadota</taxon>
        <taxon>Betaproteobacteria</taxon>
        <taxon>Burkholderiales</taxon>
        <taxon>Oxalobacteraceae</taxon>
        <taxon>Telluria group</taxon>
        <taxon>Duganella</taxon>
    </lineage>
</organism>
<evidence type="ECO:0000313" key="1">
    <source>
        <dbReference type="EMBL" id="OEZ99847.1"/>
    </source>
</evidence>